<dbReference type="InterPro" id="IPR042100">
    <property type="entry name" value="Bug_dom1"/>
</dbReference>
<dbReference type="PIRSF" id="PIRSF017082">
    <property type="entry name" value="YflP"/>
    <property type="match status" value="1"/>
</dbReference>
<dbReference type="CDD" id="cd07012">
    <property type="entry name" value="PBP2_Bug_TTT"/>
    <property type="match status" value="1"/>
</dbReference>
<dbReference type="Proteomes" id="UP000541185">
    <property type="component" value="Unassembled WGS sequence"/>
</dbReference>
<dbReference type="Gene3D" id="3.40.190.150">
    <property type="entry name" value="Bordetella uptake gene, domain 1"/>
    <property type="match status" value="1"/>
</dbReference>
<comment type="similarity">
    <text evidence="1">Belongs to the UPF0065 (bug) family.</text>
</comment>
<feature type="signal peptide" evidence="2">
    <location>
        <begin position="1"/>
        <end position="19"/>
    </location>
</feature>
<feature type="chain" id="PRO_5032685583" evidence="2">
    <location>
        <begin position="20"/>
        <end position="319"/>
    </location>
</feature>
<dbReference type="Pfam" id="PF03401">
    <property type="entry name" value="TctC"/>
    <property type="match status" value="1"/>
</dbReference>
<evidence type="ECO:0000256" key="2">
    <source>
        <dbReference type="SAM" id="SignalP"/>
    </source>
</evidence>
<evidence type="ECO:0000313" key="4">
    <source>
        <dbReference type="Proteomes" id="UP000541185"/>
    </source>
</evidence>
<name>A0A848H3Y3_9BURK</name>
<accession>A0A848H3Y3</accession>
<evidence type="ECO:0000256" key="1">
    <source>
        <dbReference type="ARBA" id="ARBA00006987"/>
    </source>
</evidence>
<organism evidence="3 4">
    <name type="scientific">Ramlibacter agri</name>
    <dbReference type="NCBI Taxonomy" id="2728837"/>
    <lineage>
        <taxon>Bacteria</taxon>
        <taxon>Pseudomonadati</taxon>
        <taxon>Pseudomonadota</taxon>
        <taxon>Betaproteobacteria</taxon>
        <taxon>Burkholderiales</taxon>
        <taxon>Comamonadaceae</taxon>
        <taxon>Ramlibacter</taxon>
    </lineage>
</organism>
<keyword evidence="2" id="KW-0732">Signal</keyword>
<dbReference type="EMBL" id="JABBFX010000001">
    <property type="protein sequence ID" value="NML43353.1"/>
    <property type="molecule type" value="Genomic_DNA"/>
</dbReference>
<comment type="caution">
    <text evidence="3">The sequence shown here is derived from an EMBL/GenBank/DDBJ whole genome shotgun (WGS) entry which is preliminary data.</text>
</comment>
<sequence>MFKLSAVLTGLLLAASSLAAHAEAYPSKTIKVIVPYAAGQGTDIVARYISDELSKEVKGTIFIDNRPGAGGNVGASLAAHAPADGYTLMVGTNATNAANAFIYANPGFETEDFEPIGMIGILPLVYVANNNSAVNNIPELVRAARAQPDKLNTAISTTTCRTAHELFKQKAEAPMFPVDFKGSGQAMAAVIGGQVEFMVDTITSLRPAITAKQVKALGVTSAHQSKLLPGVKSLAEQGVPGYELVGWTVLYAPKGVPADVTRTLSAALNKILARPEVQEKLLTMGVEPQAKSGEELKAFSAAEKEKWGKLIRGAGIKPS</sequence>
<proteinExistence type="inferred from homology"/>
<evidence type="ECO:0000313" key="3">
    <source>
        <dbReference type="EMBL" id="NML43353.1"/>
    </source>
</evidence>
<dbReference type="PANTHER" id="PTHR42928:SF5">
    <property type="entry name" value="BLR1237 PROTEIN"/>
    <property type="match status" value="1"/>
</dbReference>
<gene>
    <name evidence="3" type="ORF">HHL11_06290</name>
</gene>
<dbReference type="PANTHER" id="PTHR42928">
    <property type="entry name" value="TRICARBOXYLATE-BINDING PROTEIN"/>
    <property type="match status" value="1"/>
</dbReference>
<dbReference type="AlphaFoldDB" id="A0A848H3Y3"/>
<reference evidence="3 4" key="1">
    <citation type="submission" date="2020-04" db="EMBL/GenBank/DDBJ databases">
        <title>Ramlibacter sp. G-1-2-2 isolated from soil.</title>
        <authorList>
            <person name="Dahal R.H."/>
        </authorList>
    </citation>
    <scope>NUCLEOTIDE SEQUENCE [LARGE SCALE GENOMIC DNA]</scope>
    <source>
        <strain evidence="3 4">G-1-2-2</strain>
    </source>
</reference>
<dbReference type="SUPFAM" id="SSF53850">
    <property type="entry name" value="Periplasmic binding protein-like II"/>
    <property type="match status" value="1"/>
</dbReference>
<keyword evidence="4" id="KW-1185">Reference proteome</keyword>
<dbReference type="InterPro" id="IPR005064">
    <property type="entry name" value="BUG"/>
</dbReference>
<protein>
    <submittedName>
        <fullName evidence="3">Tripartite tricarboxylate transporter substrate binding protein</fullName>
    </submittedName>
</protein>
<dbReference type="Gene3D" id="3.40.190.10">
    <property type="entry name" value="Periplasmic binding protein-like II"/>
    <property type="match status" value="1"/>
</dbReference>
<dbReference type="RefSeq" id="WP_169417564.1">
    <property type="nucleotide sequence ID" value="NZ_JABBFX010000001.1"/>
</dbReference>